<keyword evidence="15" id="KW-1185">Reference proteome</keyword>
<evidence type="ECO:0000256" key="4">
    <source>
        <dbReference type="ARBA" id="ARBA00022679"/>
    </source>
</evidence>
<accession>A0A348APU7</accession>
<evidence type="ECO:0000256" key="11">
    <source>
        <dbReference type="RuleBase" id="RU003783"/>
    </source>
</evidence>
<keyword evidence="4 10" id="KW-0808">Transferase</keyword>
<protein>
    <recommendedName>
        <fullName evidence="10">tRNA dimethylallyltransferase</fullName>
        <ecNumber evidence="10">2.5.1.75</ecNumber>
    </recommendedName>
    <alternativeName>
        <fullName evidence="10">Dimethylallyl diphosphate:tRNA dimethylallyltransferase</fullName>
        <shortName evidence="10">DMAPP:tRNA dimethylallyltransferase</shortName>
        <shortName evidence="10">DMATase</shortName>
    </alternativeName>
    <alternativeName>
        <fullName evidence="10">Isopentenyl-diphosphate:tRNA isopentenyltransferase</fullName>
        <shortName evidence="10">IPP transferase</shortName>
        <shortName evidence="10">IPPT</shortName>
        <shortName evidence="10">IPTase</shortName>
    </alternativeName>
</protein>
<keyword evidence="5 10" id="KW-0819">tRNA processing</keyword>
<keyword evidence="7 10" id="KW-0067">ATP-binding</keyword>
<reference evidence="14 15" key="1">
    <citation type="journal article" date="2018" name="Int. J. Syst. Evol. Microbiol.">
        <title>Methylomusa anaerophila gen. nov., sp. nov., an anaerobic methanol-utilizing bacterium isolated from a microbial fuel cell.</title>
        <authorList>
            <person name="Amano N."/>
            <person name="Yamamuro A."/>
            <person name="Miyahara M."/>
            <person name="Kouzuma A."/>
            <person name="Abe T."/>
            <person name="Watanabe K."/>
        </authorList>
    </citation>
    <scope>NUCLEOTIDE SEQUENCE [LARGE SCALE GENOMIC DNA]</scope>
    <source>
        <strain evidence="14 15">MMFC1</strain>
    </source>
</reference>
<dbReference type="KEGG" id="mana:MAMMFC1_03804"/>
<dbReference type="InterPro" id="IPR027417">
    <property type="entry name" value="P-loop_NTPase"/>
</dbReference>
<dbReference type="SUPFAM" id="SSF52540">
    <property type="entry name" value="P-loop containing nucleoside triphosphate hydrolases"/>
    <property type="match status" value="2"/>
</dbReference>
<dbReference type="Gene3D" id="3.40.50.300">
    <property type="entry name" value="P-loop containing nucleotide triphosphate hydrolases"/>
    <property type="match status" value="1"/>
</dbReference>
<dbReference type="GO" id="GO:0052381">
    <property type="term" value="F:tRNA dimethylallyltransferase activity"/>
    <property type="evidence" value="ECO:0007669"/>
    <property type="project" value="UniProtKB-UniRule"/>
</dbReference>
<feature type="binding site" evidence="10">
    <location>
        <begin position="9"/>
        <end position="16"/>
    </location>
    <ligand>
        <name>ATP</name>
        <dbReference type="ChEBI" id="CHEBI:30616"/>
    </ligand>
</feature>
<dbReference type="HAMAP" id="MF_00185">
    <property type="entry name" value="IPP_trans"/>
    <property type="match status" value="1"/>
</dbReference>
<dbReference type="EMBL" id="AP018449">
    <property type="protein sequence ID" value="BBB93095.1"/>
    <property type="molecule type" value="Genomic_DNA"/>
</dbReference>
<dbReference type="PANTHER" id="PTHR11088">
    <property type="entry name" value="TRNA DIMETHYLALLYLTRANSFERASE"/>
    <property type="match status" value="1"/>
</dbReference>
<evidence type="ECO:0000256" key="10">
    <source>
        <dbReference type="HAMAP-Rule" id="MF_00185"/>
    </source>
</evidence>
<evidence type="ECO:0000313" key="15">
    <source>
        <dbReference type="Proteomes" id="UP000276437"/>
    </source>
</evidence>
<comment type="cofactor">
    <cofactor evidence="1 10">
        <name>Mg(2+)</name>
        <dbReference type="ChEBI" id="CHEBI:18420"/>
    </cofactor>
</comment>
<feature type="site" description="Interaction with substrate tRNA" evidence="10">
    <location>
        <position position="100"/>
    </location>
</feature>
<dbReference type="InterPro" id="IPR018022">
    <property type="entry name" value="IPT"/>
</dbReference>
<dbReference type="GO" id="GO:0005524">
    <property type="term" value="F:ATP binding"/>
    <property type="evidence" value="ECO:0007669"/>
    <property type="project" value="UniProtKB-UniRule"/>
</dbReference>
<dbReference type="Proteomes" id="UP000276437">
    <property type="component" value="Chromosome"/>
</dbReference>
<comment type="catalytic activity">
    <reaction evidence="9 10 11">
        <text>adenosine(37) in tRNA + dimethylallyl diphosphate = N(6)-dimethylallyladenosine(37) in tRNA + diphosphate</text>
        <dbReference type="Rhea" id="RHEA:26482"/>
        <dbReference type="Rhea" id="RHEA-COMP:10162"/>
        <dbReference type="Rhea" id="RHEA-COMP:10375"/>
        <dbReference type="ChEBI" id="CHEBI:33019"/>
        <dbReference type="ChEBI" id="CHEBI:57623"/>
        <dbReference type="ChEBI" id="CHEBI:74411"/>
        <dbReference type="ChEBI" id="CHEBI:74415"/>
        <dbReference type="EC" id="2.5.1.75"/>
    </reaction>
</comment>
<dbReference type="NCBIfam" id="TIGR00174">
    <property type="entry name" value="miaA"/>
    <property type="match status" value="1"/>
</dbReference>
<evidence type="ECO:0000256" key="3">
    <source>
        <dbReference type="ARBA" id="ARBA00005842"/>
    </source>
</evidence>
<keyword evidence="8 10" id="KW-0460">Magnesium</keyword>
<dbReference type="Pfam" id="PF01715">
    <property type="entry name" value="IPPT"/>
    <property type="match status" value="1"/>
</dbReference>
<comment type="similarity">
    <text evidence="3 10 13">Belongs to the IPP transferase family.</text>
</comment>
<dbReference type="GO" id="GO:0006400">
    <property type="term" value="P:tRNA modification"/>
    <property type="evidence" value="ECO:0007669"/>
    <property type="project" value="TreeGrafter"/>
</dbReference>
<evidence type="ECO:0000313" key="14">
    <source>
        <dbReference type="EMBL" id="BBB93095.1"/>
    </source>
</evidence>
<comment type="function">
    <text evidence="2 10 12">Catalyzes the transfer of a dimethylallyl group onto the adenine at position 37 in tRNAs that read codons beginning with uridine, leading to the formation of N6-(dimethylallyl)adenosine (i(6)A).</text>
</comment>
<evidence type="ECO:0000256" key="5">
    <source>
        <dbReference type="ARBA" id="ARBA00022694"/>
    </source>
</evidence>
<dbReference type="InterPro" id="IPR039657">
    <property type="entry name" value="Dimethylallyltransferase"/>
</dbReference>
<dbReference type="Gene3D" id="1.10.20.140">
    <property type="match status" value="1"/>
</dbReference>
<dbReference type="PANTHER" id="PTHR11088:SF60">
    <property type="entry name" value="TRNA DIMETHYLALLYLTRANSFERASE"/>
    <property type="match status" value="1"/>
</dbReference>
<keyword evidence="6 10" id="KW-0547">Nucleotide-binding</keyword>
<feature type="site" description="Interaction with substrate tRNA" evidence="10">
    <location>
        <position position="123"/>
    </location>
</feature>
<proteinExistence type="inferred from homology"/>
<evidence type="ECO:0000256" key="1">
    <source>
        <dbReference type="ARBA" id="ARBA00001946"/>
    </source>
</evidence>
<dbReference type="EC" id="2.5.1.75" evidence="10"/>
<feature type="region of interest" description="Interaction with substrate tRNA" evidence="10">
    <location>
        <begin position="34"/>
        <end position="37"/>
    </location>
</feature>
<evidence type="ECO:0000256" key="2">
    <source>
        <dbReference type="ARBA" id="ARBA00003213"/>
    </source>
</evidence>
<dbReference type="OrthoDB" id="9776390at2"/>
<comment type="subunit">
    <text evidence="10">Monomer.</text>
</comment>
<feature type="binding site" evidence="10">
    <location>
        <begin position="11"/>
        <end position="16"/>
    </location>
    <ligand>
        <name>substrate</name>
    </ligand>
</feature>
<dbReference type="RefSeq" id="WP_126309970.1">
    <property type="nucleotide sequence ID" value="NZ_AP018449.1"/>
</dbReference>
<organism evidence="14 15">
    <name type="scientific">Methylomusa anaerophila</name>
    <dbReference type="NCBI Taxonomy" id="1930071"/>
    <lineage>
        <taxon>Bacteria</taxon>
        <taxon>Bacillati</taxon>
        <taxon>Bacillota</taxon>
        <taxon>Negativicutes</taxon>
        <taxon>Selenomonadales</taxon>
        <taxon>Sporomusaceae</taxon>
        <taxon>Methylomusa</taxon>
    </lineage>
</organism>
<evidence type="ECO:0000256" key="8">
    <source>
        <dbReference type="ARBA" id="ARBA00022842"/>
    </source>
</evidence>
<gene>
    <name evidence="10 14" type="primary">miaA</name>
    <name evidence="14" type="ORF">MAMMFC1_03804</name>
</gene>
<evidence type="ECO:0000256" key="7">
    <source>
        <dbReference type="ARBA" id="ARBA00022840"/>
    </source>
</evidence>
<evidence type="ECO:0000256" key="6">
    <source>
        <dbReference type="ARBA" id="ARBA00022741"/>
    </source>
</evidence>
<evidence type="ECO:0000256" key="13">
    <source>
        <dbReference type="RuleBase" id="RU003785"/>
    </source>
</evidence>
<sequence>MERLIAIIGPTAVGKTKISIDLAKLLKTEIISGDSMLVYRGLNVGTAKPDLRERAGISHHLIDILEPYEEFSVVEFQQRARKLISDINDRQLIPILAGGTGLYVKALIEDYQFSHANGNEELRGKLASIAKERGNPYLHNILKEVLPEVANRLHPNDVRRVIRALEVYYLGGEKISQNKLPETGLLYDALVLGFNIDRSILYERIHTRVDCMISQGLVEEVANLLNRGVPSESQAMQGIGYKEIVEYLAGQVDLAVAIENIKKATRNFAKRQLTWYRKMPYIEWIDLGKFDEYDKILEIVYNYIAEKYGIG</sequence>
<evidence type="ECO:0000256" key="12">
    <source>
        <dbReference type="RuleBase" id="RU003784"/>
    </source>
</evidence>
<name>A0A348APU7_9FIRM</name>
<evidence type="ECO:0000256" key="9">
    <source>
        <dbReference type="ARBA" id="ARBA00049563"/>
    </source>
</evidence>
<comment type="caution">
    <text evidence="10">Lacks conserved residue(s) required for the propagation of feature annotation.</text>
</comment>
<dbReference type="AlphaFoldDB" id="A0A348APU7"/>